<evidence type="ECO:0000259" key="6">
    <source>
        <dbReference type="PROSITE" id="PS51329"/>
    </source>
</evidence>
<dbReference type="Pfam" id="PF08603">
    <property type="entry name" value="CAP_C"/>
    <property type="match status" value="1"/>
</dbReference>
<name>A0A1G4ITR0_9SACH</name>
<dbReference type="EMBL" id="LT598464">
    <property type="protein sequence ID" value="SCU80244.1"/>
    <property type="molecule type" value="Genomic_DNA"/>
</dbReference>
<evidence type="ECO:0000256" key="3">
    <source>
        <dbReference type="ARBA" id="ARBA00072052"/>
    </source>
</evidence>
<feature type="compositionally biased region" description="Pro residues" evidence="5">
    <location>
        <begin position="302"/>
        <end position="313"/>
    </location>
</feature>
<dbReference type="GO" id="GO:0008179">
    <property type="term" value="F:adenylate cyclase binding"/>
    <property type="evidence" value="ECO:0007669"/>
    <property type="project" value="TreeGrafter"/>
</dbReference>
<dbReference type="AlphaFoldDB" id="A0A1G4ITR0"/>
<proteinExistence type="inferred from homology"/>
<feature type="region of interest" description="Disordered" evidence="5">
    <location>
        <begin position="287"/>
        <end position="324"/>
    </location>
</feature>
<dbReference type="InterPro" id="IPR016098">
    <property type="entry name" value="CAP/MinC_C"/>
</dbReference>
<feature type="region of interest" description="Disordered" evidence="5">
    <location>
        <begin position="349"/>
        <end position="388"/>
    </location>
</feature>
<dbReference type="SUPFAM" id="SSF101278">
    <property type="entry name" value="N-terminal domain of adenylylcyclase associated protein, CAP"/>
    <property type="match status" value="1"/>
</dbReference>
<dbReference type="InterPro" id="IPR013992">
    <property type="entry name" value="Adenylate_cyclase-assoc_CAP_N"/>
</dbReference>
<dbReference type="PROSITE" id="PS01089">
    <property type="entry name" value="CAP_2"/>
    <property type="match status" value="1"/>
</dbReference>
<feature type="compositionally biased region" description="Low complexity" evidence="5">
    <location>
        <begin position="288"/>
        <end position="301"/>
    </location>
</feature>
<dbReference type="InterPro" id="IPR001837">
    <property type="entry name" value="Adenylate_cyclase-assoc_CAP"/>
</dbReference>
<dbReference type="PROSITE" id="PS51329">
    <property type="entry name" value="C_CAP_COFACTOR_C"/>
    <property type="match status" value="1"/>
</dbReference>
<keyword evidence="8" id="KW-1185">Reference proteome</keyword>
<dbReference type="InterPro" id="IPR036223">
    <property type="entry name" value="CAP_C_sf"/>
</dbReference>
<dbReference type="Pfam" id="PF01213">
    <property type="entry name" value="CAP_N-CM"/>
    <property type="match status" value="1"/>
</dbReference>
<dbReference type="InterPro" id="IPR053950">
    <property type="entry name" value="CAP_N"/>
</dbReference>
<dbReference type="PANTHER" id="PTHR10652:SF0">
    <property type="entry name" value="ADENYLYL CYCLASE-ASSOCIATED PROTEIN"/>
    <property type="match status" value="1"/>
</dbReference>
<feature type="compositionally biased region" description="Basic residues" evidence="5">
    <location>
        <begin position="376"/>
        <end position="388"/>
    </location>
</feature>
<dbReference type="SUPFAM" id="SSF69340">
    <property type="entry name" value="C-terminal domain of adenylylcyclase associated protein"/>
    <property type="match status" value="1"/>
</dbReference>
<comment type="similarity">
    <text evidence="1 4">Belongs to the CAP family.</text>
</comment>
<dbReference type="FunFam" id="2.160.20.70:FF:000008">
    <property type="entry name" value="Adenylyl cyclase-associated protein"/>
    <property type="match status" value="1"/>
</dbReference>
<evidence type="ECO:0000256" key="4">
    <source>
        <dbReference type="RuleBase" id="RU000647"/>
    </source>
</evidence>
<sequence length="545" mass="58738">MPETNSFAIQGYNLSKLLKRLEDATARLEDVTLYQEGYIQSKLQATEKGTAGQLQELGTQGQLSGPSGAKETLPSTGASAGLKSDVKKEKTEGATETEPISIKELSTLIRTTIEPLSKLSEEIDPLVGESIHYFLGAFEAELEFLKAAVVSKKPDYASDAFAKALKPINEKILAIGSLKDKNRQSKVFAYLNAVAEGAPLFGWIGTDTPVQMIADFKDAAQFWTNRVLKEFKASDPHSVEWVKRFLATFDELKAYVKQYHTTGPSWSTKNGIDFADAYESVINGGETSASKPAAAASAGSAGPPPPPPPPAPPSSVFEVEKDSEEKGGMNAVFAQLNQGEDITHSLRKVDKSQQTHKNPELRASSGVPLAKTPPPRPKKPNTLKTKKPARKELVGNKWFVEGFDNEAAPLVIAASKDESVYIGDCTNTLVQIKGKVNAVTLSGTLGCSVVLDSSISGMDIIKSAKFGVQIEQFIPQISIDKSDNGNIYLSMESSNSEIYTSSSTAVNVNLPIGDDGDYVEFPIPEQLKHTFADGKMKSTVFEHAG</sequence>
<evidence type="ECO:0000313" key="8">
    <source>
        <dbReference type="Proteomes" id="UP000191024"/>
    </source>
</evidence>
<dbReference type="InterPro" id="IPR036222">
    <property type="entry name" value="CAP_N_sf"/>
</dbReference>
<accession>A0A1G4ITR0</accession>
<dbReference type="InterPro" id="IPR013912">
    <property type="entry name" value="Adenylate_cyclase-assoc_CAP_C"/>
</dbReference>
<gene>
    <name evidence="7" type="ORF">LAMI_0B01354G</name>
</gene>
<feature type="region of interest" description="Disordered" evidence="5">
    <location>
        <begin position="58"/>
        <end position="97"/>
    </location>
</feature>
<dbReference type="Gene3D" id="2.160.20.70">
    <property type="match status" value="1"/>
</dbReference>
<dbReference type="SMART" id="SM00673">
    <property type="entry name" value="CARP"/>
    <property type="match status" value="2"/>
</dbReference>
<dbReference type="GO" id="GO:0019933">
    <property type="term" value="P:cAMP-mediated signaling"/>
    <property type="evidence" value="ECO:0007669"/>
    <property type="project" value="TreeGrafter"/>
</dbReference>
<dbReference type="InterPro" id="IPR028417">
    <property type="entry name" value="CAP_CS_C"/>
</dbReference>
<protein>
    <recommendedName>
        <fullName evidence="3 4">Adenylyl cyclase-associated protein</fullName>
    </recommendedName>
</protein>
<dbReference type="PROSITE" id="PS01088">
    <property type="entry name" value="CAP_1"/>
    <property type="match status" value="1"/>
</dbReference>
<dbReference type="InterPro" id="IPR006599">
    <property type="entry name" value="CARP_motif"/>
</dbReference>
<dbReference type="STRING" id="1230905.A0A1G4ITR0"/>
<evidence type="ECO:0000256" key="5">
    <source>
        <dbReference type="SAM" id="MobiDB-lite"/>
    </source>
</evidence>
<organism evidence="7 8">
    <name type="scientific">Lachancea mirantina</name>
    <dbReference type="NCBI Taxonomy" id="1230905"/>
    <lineage>
        <taxon>Eukaryota</taxon>
        <taxon>Fungi</taxon>
        <taxon>Dikarya</taxon>
        <taxon>Ascomycota</taxon>
        <taxon>Saccharomycotina</taxon>
        <taxon>Saccharomycetes</taxon>
        <taxon>Saccharomycetales</taxon>
        <taxon>Saccharomycetaceae</taxon>
        <taxon>Lachancea</taxon>
    </lineage>
</organism>
<dbReference type="FunFam" id="1.25.40.330:FF:000001">
    <property type="entry name" value="Adenylyl cyclase-associated protein"/>
    <property type="match status" value="1"/>
</dbReference>
<dbReference type="GO" id="GO:0005737">
    <property type="term" value="C:cytoplasm"/>
    <property type="evidence" value="ECO:0007669"/>
    <property type="project" value="TreeGrafter"/>
</dbReference>
<dbReference type="Proteomes" id="UP000191024">
    <property type="component" value="Chromosome B"/>
</dbReference>
<dbReference type="GO" id="GO:0003779">
    <property type="term" value="F:actin binding"/>
    <property type="evidence" value="ECO:0007669"/>
    <property type="project" value="InterPro"/>
</dbReference>
<dbReference type="OrthoDB" id="77251at2759"/>
<dbReference type="Gene3D" id="1.25.40.330">
    <property type="entry name" value="Adenylate cyclase-associated CAP, N-terminal domain"/>
    <property type="match status" value="1"/>
</dbReference>
<dbReference type="GO" id="GO:0007015">
    <property type="term" value="P:actin filament organization"/>
    <property type="evidence" value="ECO:0007669"/>
    <property type="project" value="TreeGrafter"/>
</dbReference>
<dbReference type="InterPro" id="IPR017901">
    <property type="entry name" value="C-CAP_CF_C-like"/>
</dbReference>
<feature type="compositionally biased region" description="Basic and acidic residues" evidence="5">
    <location>
        <begin position="84"/>
        <end position="93"/>
    </location>
</feature>
<evidence type="ECO:0000256" key="2">
    <source>
        <dbReference type="ARBA" id="ARBA00054756"/>
    </source>
</evidence>
<feature type="compositionally biased region" description="Basic and acidic residues" evidence="5">
    <location>
        <begin position="349"/>
        <end position="360"/>
    </location>
</feature>
<dbReference type="InterPro" id="IPR018106">
    <property type="entry name" value="CAP_CS_N"/>
</dbReference>
<comment type="function">
    <text evidence="2">The N-terminal domain binds to adenylyl cyclase, thereby enabling adenylyl cyclase to be activated by upstream regulatory signals, such as Ras. The C-terminal domain is required for normal cellular morphology and growth control.</text>
</comment>
<evidence type="ECO:0000313" key="7">
    <source>
        <dbReference type="EMBL" id="SCU80244.1"/>
    </source>
</evidence>
<dbReference type="PANTHER" id="PTHR10652">
    <property type="entry name" value="ADENYLYL CYCLASE-ASSOCIATED PROTEIN"/>
    <property type="match status" value="1"/>
</dbReference>
<reference evidence="7 8" key="1">
    <citation type="submission" date="2016-03" db="EMBL/GenBank/DDBJ databases">
        <authorList>
            <person name="Devillers H."/>
        </authorList>
    </citation>
    <scope>NUCLEOTIDE SEQUENCE [LARGE SCALE GENOMIC DNA]</scope>
    <source>
        <strain evidence="7">CBS 11717</strain>
    </source>
</reference>
<feature type="domain" description="C-CAP/cofactor C-like" evidence="6">
    <location>
        <begin position="388"/>
        <end position="523"/>
    </location>
</feature>
<dbReference type="Pfam" id="PF21938">
    <property type="entry name" value="CAP_N"/>
    <property type="match status" value="1"/>
</dbReference>
<evidence type="ECO:0000256" key="1">
    <source>
        <dbReference type="ARBA" id="ARBA00007659"/>
    </source>
</evidence>